<proteinExistence type="predicted"/>
<dbReference type="AlphaFoldDB" id="A0A101JK42"/>
<keyword evidence="1" id="KW-1133">Transmembrane helix</keyword>
<feature type="transmembrane region" description="Helical" evidence="1">
    <location>
        <begin position="95"/>
        <end position="115"/>
    </location>
</feature>
<feature type="transmembrane region" description="Helical" evidence="1">
    <location>
        <begin position="121"/>
        <end position="150"/>
    </location>
</feature>
<protein>
    <submittedName>
        <fullName evidence="2">Uncharacterized protein</fullName>
    </submittedName>
</protein>
<gene>
    <name evidence="2" type="ORF">ADL15_34150</name>
</gene>
<comment type="caution">
    <text evidence="2">The sequence shown here is derived from an EMBL/GenBank/DDBJ whole genome shotgun (WGS) entry which is preliminary data.</text>
</comment>
<feature type="transmembrane region" description="Helical" evidence="1">
    <location>
        <begin position="162"/>
        <end position="181"/>
    </location>
</feature>
<keyword evidence="1" id="KW-0812">Transmembrane</keyword>
<sequence length="594" mass="61982">MAWAARRPLTGVLLLVVAGHLLVSTLLDLFADGDVLVILDGNPQVSGAGAATWARPAVTVLFWLIGLVAAAWVVARDGSASPAEAIWHGMRRLPVFALGAVATAGAAGLALWTVAEVSTGPVFVLLALAVLVVAAYLTARVLLIGIGWAVGEPRRVPGRAETGTFLLAAVLLPMLLGWFRGQAGPVPYADRPLDALLLAAVIAVQAGAATRRHVEPAAPERPARVWPFATAAVLTAALTVGAVTQNPYQAPVIRTGPGTDSTVAAVGWPAGQHPVIVTLAGVRYCDDDRCTRYHGVTGGPAAVDSWTTTTIGADGTVVKTSTSGGEDAGGPFLNYARCVPDGCRTAYLPVRTSATDKLDMSLNLEVAGASAPDGALWFFVAAPVSGGAYGRYRLTLIRCAEVACATPERHELGVTDRTPSDDYPDGRRARLTIGTGGRPAAAFWLGHSILRYTCDRSRCGQDFQPAGEAVTTWTSSGDRAAALSGDLVFDGDRTWQLGDFGTGESGVVVLARRATYVAAAVAAAPAAGFRITVGSAEPQRYRRETVWRCAGSACTSVPLDTYAGEGRKEMLAVSEDGRVLVVRDDRVLLLETPL</sequence>
<dbReference type="Proteomes" id="UP000053244">
    <property type="component" value="Unassembled WGS sequence"/>
</dbReference>
<name>A0A101JK42_9ACTN</name>
<keyword evidence="3" id="KW-1185">Reference proteome</keyword>
<keyword evidence="1" id="KW-0472">Membrane</keyword>
<reference evidence="2 3" key="1">
    <citation type="submission" date="2015-10" db="EMBL/GenBank/DDBJ databases">
        <authorList>
            <person name="Gilbert D.G."/>
        </authorList>
    </citation>
    <scope>NUCLEOTIDE SEQUENCE [LARGE SCALE GENOMIC DNA]</scope>
    <source>
        <strain evidence="2 3">NRRL B-16712</strain>
    </source>
</reference>
<dbReference type="EMBL" id="LLZH01000294">
    <property type="protein sequence ID" value="KUL27876.1"/>
    <property type="molecule type" value="Genomic_DNA"/>
</dbReference>
<evidence type="ECO:0000313" key="2">
    <source>
        <dbReference type="EMBL" id="KUL27876.1"/>
    </source>
</evidence>
<feature type="transmembrane region" description="Helical" evidence="1">
    <location>
        <begin position="55"/>
        <end position="75"/>
    </location>
</feature>
<evidence type="ECO:0000313" key="3">
    <source>
        <dbReference type="Proteomes" id="UP000053244"/>
    </source>
</evidence>
<evidence type="ECO:0000256" key="1">
    <source>
        <dbReference type="SAM" id="Phobius"/>
    </source>
</evidence>
<organism evidence="2 3">
    <name type="scientific">Actinoplanes awajinensis subsp. mycoplanecinus</name>
    <dbReference type="NCBI Taxonomy" id="135947"/>
    <lineage>
        <taxon>Bacteria</taxon>
        <taxon>Bacillati</taxon>
        <taxon>Actinomycetota</taxon>
        <taxon>Actinomycetes</taxon>
        <taxon>Micromonosporales</taxon>
        <taxon>Micromonosporaceae</taxon>
        <taxon>Actinoplanes</taxon>
    </lineage>
</organism>
<accession>A0A101JK42</accession>